<dbReference type="SMART" id="SM00829">
    <property type="entry name" value="PKS_ER"/>
    <property type="match status" value="1"/>
</dbReference>
<dbReference type="PANTHER" id="PTHR43350:SF21">
    <property type="entry name" value="S-NITROSOMYCOTHIOL REDUCTASE MSCR"/>
    <property type="match status" value="1"/>
</dbReference>
<evidence type="ECO:0000256" key="2">
    <source>
        <dbReference type="ARBA" id="ARBA00008072"/>
    </source>
</evidence>
<proteinExistence type="inferred from homology"/>
<dbReference type="InterPro" id="IPR020843">
    <property type="entry name" value="ER"/>
</dbReference>
<dbReference type="Proteomes" id="UP001197247">
    <property type="component" value="Unassembled WGS sequence"/>
</dbReference>
<dbReference type="InterPro" id="IPR002328">
    <property type="entry name" value="ADH_Zn_CS"/>
</dbReference>
<dbReference type="Pfam" id="PF08240">
    <property type="entry name" value="ADH_N"/>
    <property type="match status" value="1"/>
</dbReference>
<dbReference type="SUPFAM" id="SSF51735">
    <property type="entry name" value="NAD(P)-binding Rossmann-fold domains"/>
    <property type="match status" value="1"/>
</dbReference>
<dbReference type="InterPro" id="IPR013149">
    <property type="entry name" value="ADH-like_C"/>
</dbReference>
<evidence type="ECO:0000256" key="3">
    <source>
        <dbReference type="ARBA" id="ARBA00022723"/>
    </source>
</evidence>
<name>A0ABS5TQ23_9ACTN</name>
<dbReference type="PROSITE" id="PS00059">
    <property type="entry name" value="ADH_ZINC"/>
    <property type="match status" value="1"/>
</dbReference>
<keyword evidence="4 6" id="KW-0862">Zinc</keyword>
<evidence type="ECO:0000256" key="5">
    <source>
        <dbReference type="ARBA" id="ARBA00023002"/>
    </source>
</evidence>
<dbReference type="InterPro" id="IPR036291">
    <property type="entry name" value="NAD(P)-bd_dom_sf"/>
</dbReference>
<evidence type="ECO:0000313" key="8">
    <source>
        <dbReference type="EMBL" id="MBT0772454.1"/>
    </source>
</evidence>
<comment type="cofactor">
    <cofactor evidence="1 6">
        <name>Zn(2+)</name>
        <dbReference type="ChEBI" id="CHEBI:29105"/>
    </cofactor>
</comment>
<dbReference type="InterPro" id="IPR011032">
    <property type="entry name" value="GroES-like_sf"/>
</dbReference>
<keyword evidence="3 6" id="KW-0479">Metal-binding</keyword>
<comment type="caution">
    <text evidence="8">The sequence shown here is derived from an EMBL/GenBank/DDBJ whole genome shotgun (WGS) entry which is preliminary data.</text>
</comment>
<evidence type="ECO:0000259" key="7">
    <source>
        <dbReference type="SMART" id="SM00829"/>
    </source>
</evidence>
<evidence type="ECO:0000256" key="1">
    <source>
        <dbReference type="ARBA" id="ARBA00001947"/>
    </source>
</evidence>
<feature type="domain" description="Enoyl reductase (ER)" evidence="7">
    <location>
        <begin position="10"/>
        <end position="358"/>
    </location>
</feature>
<dbReference type="PANTHER" id="PTHR43350">
    <property type="entry name" value="NAD-DEPENDENT ALCOHOL DEHYDROGENASE"/>
    <property type="match status" value="1"/>
</dbReference>
<evidence type="ECO:0000256" key="4">
    <source>
        <dbReference type="ARBA" id="ARBA00022833"/>
    </source>
</evidence>
<dbReference type="RefSeq" id="WP_214158973.1">
    <property type="nucleotide sequence ID" value="NZ_JAHBAY010000012.1"/>
</dbReference>
<dbReference type="SUPFAM" id="SSF50129">
    <property type="entry name" value="GroES-like"/>
    <property type="match status" value="1"/>
</dbReference>
<accession>A0ABS5TQ23</accession>
<dbReference type="EMBL" id="JAHBAY010000012">
    <property type="protein sequence ID" value="MBT0772454.1"/>
    <property type="molecule type" value="Genomic_DNA"/>
</dbReference>
<dbReference type="Pfam" id="PF00107">
    <property type="entry name" value="ADH_zinc_N"/>
    <property type="match status" value="1"/>
</dbReference>
<protein>
    <submittedName>
        <fullName evidence="8">NAD(P)-dependent alcohol dehydrogenase</fullName>
    </submittedName>
</protein>
<sequence length="361" mass="36533">MRITAALLEKSSQPFKLTDLELSAPGPDEVRVRVAAVGICGTDLEFAHFFPTPAVLGHEGSGVVEAVGGRVTGLEPGDHVAMSFTSCGTCRTCRHGAPAYCTSFDALNFSGRRPDGTTALSLGGQDVNGHFLGQSSFASHVIAPARALTRIDPALDLDPVGPFGCGFQTGAGGVLNVLKPPVGSSIAVFGAGAVGTAAIIAASLSGCASVVAVDLDDRRLAAARAAGATETINSGSTDAAAALRDIAPGGLDFAIDTTGHEKVLRTAVEALGPLGRAGVIGIGPSESMSFEWRSVLNGRSITGIIAGGSVPQTFLPQLLALHAAGRFPVDPLITYFPFDGIGEAIGAVRSGDVTKAVLTFG</sequence>
<keyword evidence="5" id="KW-0560">Oxidoreductase</keyword>
<gene>
    <name evidence="8" type="ORF">KIH74_26145</name>
</gene>
<dbReference type="Gene3D" id="3.40.50.720">
    <property type="entry name" value="NAD(P)-binding Rossmann-like Domain"/>
    <property type="match status" value="1"/>
</dbReference>
<organism evidence="8 9">
    <name type="scientific">Kineosporia corallincola</name>
    <dbReference type="NCBI Taxonomy" id="2835133"/>
    <lineage>
        <taxon>Bacteria</taxon>
        <taxon>Bacillati</taxon>
        <taxon>Actinomycetota</taxon>
        <taxon>Actinomycetes</taxon>
        <taxon>Kineosporiales</taxon>
        <taxon>Kineosporiaceae</taxon>
        <taxon>Kineosporia</taxon>
    </lineage>
</organism>
<dbReference type="CDD" id="cd08278">
    <property type="entry name" value="benzyl_alcohol_DH"/>
    <property type="match status" value="1"/>
</dbReference>
<reference evidence="8 9" key="1">
    <citation type="submission" date="2021-05" db="EMBL/GenBank/DDBJ databases">
        <title>Kineosporia and Streptomyces sp. nov. two new marine actinobacteria isolated from Coral.</title>
        <authorList>
            <person name="Buangrab K."/>
            <person name="Sutthacheep M."/>
            <person name="Yeemin T."/>
            <person name="Harunari E."/>
            <person name="Igarashi Y."/>
            <person name="Kanchanasin P."/>
            <person name="Tanasupawat S."/>
            <person name="Phongsopitanun W."/>
        </authorList>
    </citation>
    <scope>NUCLEOTIDE SEQUENCE [LARGE SCALE GENOMIC DNA]</scope>
    <source>
        <strain evidence="8 9">J2-2</strain>
    </source>
</reference>
<evidence type="ECO:0000256" key="6">
    <source>
        <dbReference type="RuleBase" id="RU361277"/>
    </source>
</evidence>
<dbReference type="Gene3D" id="3.90.180.10">
    <property type="entry name" value="Medium-chain alcohol dehydrogenases, catalytic domain"/>
    <property type="match status" value="1"/>
</dbReference>
<evidence type="ECO:0000313" key="9">
    <source>
        <dbReference type="Proteomes" id="UP001197247"/>
    </source>
</evidence>
<keyword evidence="9" id="KW-1185">Reference proteome</keyword>
<dbReference type="InterPro" id="IPR013154">
    <property type="entry name" value="ADH-like_N"/>
</dbReference>
<comment type="similarity">
    <text evidence="2 6">Belongs to the zinc-containing alcohol dehydrogenase family.</text>
</comment>